<dbReference type="Pfam" id="PF01609">
    <property type="entry name" value="DDE_Tnp_1"/>
    <property type="match status" value="1"/>
</dbReference>
<reference evidence="3" key="1">
    <citation type="journal article" date="2015" name="Genome Announc.">
        <title>Draft Genome Sequence of an Anaerobic Ammonium-Oxidizing Bacterium, "Candidatus Brocadia sinica".</title>
        <authorList>
            <person name="Oshiki M."/>
            <person name="Shinyako-Hata K."/>
            <person name="Satoh H."/>
            <person name="Okabe S."/>
        </authorList>
    </citation>
    <scope>NUCLEOTIDE SEQUENCE [LARGE SCALE GENOMIC DNA]</scope>
    <source>
        <strain evidence="3">JPN1</strain>
    </source>
</reference>
<name>A0ABQ0JYT0_9BACT</name>
<organism evidence="2 3">
    <name type="scientific">Candidatus Brocadia sinica JPN1</name>
    <dbReference type="NCBI Taxonomy" id="1197129"/>
    <lineage>
        <taxon>Bacteria</taxon>
        <taxon>Pseudomonadati</taxon>
        <taxon>Planctomycetota</taxon>
        <taxon>Candidatus Brocadiia</taxon>
        <taxon>Candidatus Brocadiales</taxon>
        <taxon>Candidatus Brocadiaceae</taxon>
        <taxon>Candidatus Brocadia</taxon>
    </lineage>
</organism>
<dbReference type="Proteomes" id="UP000032309">
    <property type="component" value="Unassembled WGS sequence"/>
</dbReference>
<evidence type="ECO:0000259" key="1">
    <source>
        <dbReference type="Pfam" id="PF01609"/>
    </source>
</evidence>
<comment type="caution">
    <text evidence="2">The sequence shown here is derived from an EMBL/GenBank/DDBJ whole genome shotgun (WGS) entry which is preliminary data.</text>
</comment>
<dbReference type="NCBIfam" id="NF033559">
    <property type="entry name" value="transpos_IS1634"/>
    <property type="match status" value="1"/>
</dbReference>
<evidence type="ECO:0000313" key="3">
    <source>
        <dbReference type="Proteomes" id="UP000032309"/>
    </source>
</evidence>
<dbReference type="EMBL" id="BAFN01000001">
    <property type="protein sequence ID" value="GAN33907.1"/>
    <property type="molecule type" value="Genomic_DNA"/>
</dbReference>
<feature type="domain" description="Transposase IS4-like" evidence="1">
    <location>
        <begin position="132"/>
        <end position="243"/>
    </location>
</feature>
<gene>
    <name evidence="2" type="ORF">BROSI_A2442</name>
</gene>
<protein>
    <submittedName>
        <fullName evidence="2">Transposase IS4 family protein</fullName>
    </submittedName>
</protein>
<dbReference type="InterPro" id="IPR002559">
    <property type="entry name" value="Transposase_11"/>
</dbReference>
<accession>A0ABQ0JYT0</accession>
<dbReference type="InterPro" id="IPR047654">
    <property type="entry name" value="IS1634_transpos"/>
</dbReference>
<keyword evidence="3" id="KW-1185">Reference proteome</keyword>
<proteinExistence type="predicted"/>
<sequence length="330" mass="38574">MPILGCETIRVRLDKIELRRPCEWGASWLGLYVWNLLELDTFWRGRLPSSRKGTSWLNMLKALVCYRLIDPGSEFRFHREWYVRSAMGELLGEDDSLAQKDKPYRCLDLLLEHRDELFGFLKGQWGKLLGAKYDVLLYDLTSAYFESDPPPTGSGGKKRFGYSRDKRSDCVQVLTPEGFPVAYEVYPGNTRDTATLEEFLDRIEKQYGKFRRTWLMDRGIPTEDMLEKMRSRGIDYLVGTPKGHLTRVEKPLLEQTWMQARESVSVKSLQQESKFYVSVKSHDRVAKDRFPSVPYGTNWKRELKPIFLSPFWLFVSTRRCEILRGNEPQG</sequence>
<evidence type="ECO:0000313" key="2">
    <source>
        <dbReference type="EMBL" id="GAN33907.1"/>
    </source>
</evidence>